<accession>A0AAD6HRV5</accession>
<dbReference type="AlphaFoldDB" id="A0AAD6HRV5"/>
<keyword evidence="2 7" id="KW-0812">Transmembrane</keyword>
<organism evidence="9 10">
    <name type="scientific">Penicillium malachiteum</name>
    <dbReference type="NCBI Taxonomy" id="1324776"/>
    <lineage>
        <taxon>Eukaryota</taxon>
        <taxon>Fungi</taxon>
        <taxon>Dikarya</taxon>
        <taxon>Ascomycota</taxon>
        <taxon>Pezizomycotina</taxon>
        <taxon>Eurotiomycetes</taxon>
        <taxon>Eurotiomycetidae</taxon>
        <taxon>Eurotiales</taxon>
        <taxon>Aspergillaceae</taxon>
        <taxon>Penicillium</taxon>
    </lineage>
</organism>
<dbReference type="GO" id="GO:0016020">
    <property type="term" value="C:membrane"/>
    <property type="evidence" value="ECO:0007669"/>
    <property type="project" value="UniProtKB-SubCell"/>
</dbReference>
<feature type="transmembrane region" description="Helical" evidence="7">
    <location>
        <begin position="237"/>
        <end position="261"/>
    </location>
</feature>
<comment type="similarity">
    <text evidence="5">Belongs to the SAT4 family.</text>
</comment>
<evidence type="ECO:0000256" key="5">
    <source>
        <dbReference type="ARBA" id="ARBA00038359"/>
    </source>
</evidence>
<evidence type="ECO:0000313" key="9">
    <source>
        <dbReference type="EMBL" id="KAJ5733657.1"/>
    </source>
</evidence>
<feature type="transmembrane region" description="Helical" evidence="7">
    <location>
        <begin position="32"/>
        <end position="52"/>
    </location>
</feature>
<dbReference type="InterPro" id="IPR049326">
    <property type="entry name" value="Rhodopsin_dom_fungi"/>
</dbReference>
<dbReference type="PANTHER" id="PTHR33048:SF47">
    <property type="entry name" value="INTEGRAL MEMBRANE PROTEIN-RELATED"/>
    <property type="match status" value="1"/>
</dbReference>
<feature type="region of interest" description="Disordered" evidence="6">
    <location>
        <begin position="401"/>
        <end position="422"/>
    </location>
</feature>
<keyword evidence="10" id="KW-1185">Reference proteome</keyword>
<evidence type="ECO:0000256" key="3">
    <source>
        <dbReference type="ARBA" id="ARBA00022989"/>
    </source>
</evidence>
<keyword evidence="4 7" id="KW-0472">Membrane</keyword>
<evidence type="ECO:0000256" key="4">
    <source>
        <dbReference type="ARBA" id="ARBA00023136"/>
    </source>
</evidence>
<reference evidence="9" key="1">
    <citation type="journal article" date="2023" name="IMA Fungus">
        <title>Comparative genomic study of the Penicillium genus elucidates a diverse pangenome and 15 lateral gene transfer events.</title>
        <authorList>
            <person name="Petersen C."/>
            <person name="Sorensen T."/>
            <person name="Nielsen M.R."/>
            <person name="Sondergaard T.E."/>
            <person name="Sorensen J.L."/>
            <person name="Fitzpatrick D.A."/>
            <person name="Frisvad J.C."/>
            <person name="Nielsen K.L."/>
        </authorList>
    </citation>
    <scope>NUCLEOTIDE SEQUENCE</scope>
    <source>
        <strain evidence="9">IBT 17514</strain>
    </source>
</reference>
<feature type="non-terminal residue" evidence="9">
    <location>
        <position position="1"/>
    </location>
</feature>
<evidence type="ECO:0000256" key="7">
    <source>
        <dbReference type="SAM" id="Phobius"/>
    </source>
</evidence>
<reference evidence="9" key="2">
    <citation type="submission" date="2023-01" db="EMBL/GenBank/DDBJ databases">
        <authorList>
            <person name="Petersen C."/>
        </authorList>
    </citation>
    <scope>NUCLEOTIDE SEQUENCE</scope>
    <source>
        <strain evidence="9">IBT 17514</strain>
    </source>
</reference>
<feature type="transmembrane region" description="Helical" evidence="7">
    <location>
        <begin position="202"/>
        <end position="230"/>
    </location>
</feature>
<dbReference type="InterPro" id="IPR052337">
    <property type="entry name" value="SAT4-like"/>
</dbReference>
<dbReference type="PANTHER" id="PTHR33048">
    <property type="entry name" value="PTH11-LIKE INTEGRAL MEMBRANE PROTEIN (AFU_ORTHOLOGUE AFUA_5G11245)"/>
    <property type="match status" value="1"/>
</dbReference>
<feature type="transmembrane region" description="Helical" evidence="7">
    <location>
        <begin position="149"/>
        <end position="171"/>
    </location>
</feature>
<feature type="compositionally biased region" description="Basic and acidic residues" evidence="6">
    <location>
        <begin position="411"/>
        <end position="422"/>
    </location>
</feature>
<evidence type="ECO:0000256" key="6">
    <source>
        <dbReference type="SAM" id="MobiDB-lite"/>
    </source>
</evidence>
<evidence type="ECO:0000259" key="8">
    <source>
        <dbReference type="Pfam" id="PF20684"/>
    </source>
</evidence>
<feature type="transmembrane region" description="Helical" evidence="7">
    <location>
        <begin position="64"/>
        <end position="94"/>
    </location>
</feature>
<feature type="transmembrane region" description="Helical" evidence="7">
    <location>
        <begin position="114"/>
        <end position="137"/>
    </location>
</feature>
<feature type="transmembrane region" description="Helical" evidence="7">
    <location>
        <begin position="281"/>
        <end position="301"/>
    </location>
</feature>
<dbReference type="Proteomes" id="UP001215712">
    <property type="component" value="Unassembled WGS sequence"/>
</dbReference>
<dbReference type="EMBL" id="JAQJAN010000003">
    <property type="protein sequence ID" value="KAJ5733657.1"/>
    <property type="molecule type" value="Genomic_DNA"/>
</dbReference>
<feature type="domain" description="Rhodopsin" evidence="8">
    <location>
        <begin position="49"/>
        <end position="302"/>
    </location>
</feature>
<comment type="subcellular location">
    <subcellularLocation>
        <location evidence="1">Membrane</location>
        <topology evidence="1">Multi-pass membrane protein</topology>
    </subcellularLocation>
</comment>
<dbReference type="Pfam" id="PF20684">
    <property type="entry name" value="Fung_rhodopsin"/>
    <property type="match status" value="1"/>
</dbReference>
<evidence type="ECO:0000256" key="1">
    <source>
        <dbReference type="ARBA" id="ARBA00004141"/>
    </source>
</evidence>
<gene>
    <name evidence="9" type="ORF">N7493_002443</name>
</gene>
<keyword evidence="3 7" id="KW-1133">Transmembrane helix</keyword>
<sequence length="422" mass="47131">MAYTDQYVPKEGSQEYKEQMNRWDEDCRPQQYAAIAITTFVATLAVVFRLYAQRAYRRGWGVDDAFILIALLILYAEFVASILALTNGAGLHLVRVLSEDTNPPHGLQNIYTNYWIIALLWAPGVTYIKLSILFLYRRLLFVQQRWFHVALWGNAIYASTLGIASTLLTILQCSPVDYYWTRYVAYYGYASPNGTCLSSMRVYLGLLQILSTASDVVILLLPVPIIWNLIMPRSRKFAISGVFFLGALTIASGAVRIGMIFTSTNTEDGTWGNVNTVTFTVVEAAMGIICASLPSSAPLFSRILKKLGLRKHEPERLDGGALCEPGIIANQDAGPFVRIPSPNPRLAVKQNSFHELFTPEKRGLALVWSPNGEGNRESYVSHIEQPENGILVRNKIEFSSDRRTGSGKSIELSDRTMKQALE</sequence>
<proteinExistence type="inferred from homology"/>
<name>A0AAD6HRV5_9EURO</name>
<protein>
    <recommendedName>
        <fullName evidence="8">Rhodopsin domain-containing protein</fullName>
    </recommendedName>
</protein>
<comment type="caution">
    <text evidence="9">The sequence shown here is derived from an EMBL/GenBank/DDBJ whole genome shotgun (WGS) entry which is preliminary data.</text>
</comment>
<evidence type="ECO:0000313" key="10">
    <source>
        <dbReference type="Proteomes" id="UP001215712"/>
    </source>
</evidence>
<evidence type="ECO:0000256" key="2">
    <source>
        <dbReference type="ARBA" id="ARBA00022692"/>
    </source>
</evidence>